<keyword evidence="2" id="KW-1185">Reference proteome</keyword>
<dbReference type="AlphaFoldDB" id="A0A4S2L8I5"/>
<reference evidence="1 2" key="1">
    <citation type="journal article" date="2019" name="Philos. Trans. R. Soc. Lond., B, Biol. Sci.">
        <title>Ant behaviour and brain gene expression of defending hosts depend on the ecological success of the intruding social parasite.</title>
        <authorList>
            <person name="Kaur R."/>
            <person name="Stoldt M."/>
            <person name="Jongepier E."/>
            <person name="Feldmeyer B."/>
            <person name="Menzel F."/>
            <person name="Bornberg-Bauer E."/>
            <person name="Foitzik S."/>
        </authorList>
    </citation>
    <scope>NUCLEOTIDE SEQUENCE [LARGE SCALE GENOMIC DNA]</scope>
    <source>
        <tissue evidence="1">Whole body</tissue>
    </source>
</reference>
<name>A0A4S2L8I5_9HYME</name>
<dbReference type="GO" id="GO:0016491">
    <property type="term" value="F:oxidoreductase activity"/>
    <property type="evidence" value="ECO:0007669"/>
    <property type="project" value="InterPro"/>
</dbReference>
<accession>A0A4S2L8I5</accession>
<protein>
    <recommendedName>
        <fullName evidence="3">Aldehyde dehydrogenase domain-containing protein</fullName>
    </recommendedName>
</protein>
<gene>
    <name evidence="1" type="ORF">DBV15_05347</name>
</gene>
<dbReference type="EMBL" id="QBLH01000271">
    <property type="protein sequence ID" value="TGZ56879.1"/>
    <property type="molecule type" value="Genomic_DNA"/>
</dbReference>
<evidence type="ECO:0000313" key="1">
    <source>
        <dbReference type="EMBL" id="TGZ56879.1"/>
    </source>
</evidence>
<comment type="caution">
    <text evidence="1">The sequence shown here is derived from an EMBL/GenBank/DDBJ whole genome shotgun (WGS) entry which is preliminary data.</text>
</comment>
<proteinExistence type="predicted"/>
<dbReference type="SUPFAM" id="SSF53720">
    <property type="entry name" value="ALDH-like"/>
    <property type="match status" value="1"/>
</dbReference>
<evidence type="ECO:0008006" key="3">
    <source>
        <dbReference type="Google" id="ProtNLM"/>
    </source>
</evidence>
<dbReference type="STRING" id="300112.A0A4S2L8I5"/>
<organism evidence="1 2">
    <name type="scientific">Temnothorax longispinosus</name>
    <dbReference type="NCBI Taxonomy" id="300112"/>
    <lineage>
        <taxon>Eukaryota</taxon>
        <taxon>Metazoa</taxon>
        <taxon>Ecdysozoa</taxon>
        <taxon>Arthropoda</taxon>
        <taxon>Hexapoda</taxon>
        <taxon>Insecta</taxon>
        <taxon>Pterygota</taxon>
        <taxon>Neoptera</taxon>
        <taxon>Endopterygota</taxon>
        <taxon>Hymenoptera</taxon>
        <taxon>Apocrita</taxon>
        <taxon>Aculeata</taxon>
        <taxon>Formicoidea</taxon>
        <taxon>Formicidae</taxon>
        <taxon>Myrmicinae</taxon>
        <taxon>Temnothorax</taxon>
    </lineage>
</organism>
<dbReference type="Proteomes" id="UP000310200">
    <property type="component" value="Unassembled WGS sequence"/>
</dbReference>
<sequence>MREQAINEYYINLEYNRNSKEEALIEISTLSKNIQFKNVNDFPTRFLKAVSIIEQNLSLFKSACEHVDTVATILEYLTNFSAKLLLGNEFDEDIDEEYNKEELILSVVLTISNISREHKVQLFLENVILKNSTLYKTQYNGLKNELSNQTNEMILLEDSDVYAVISYLRIVGHSHINKIWVQTPIKQKFLSLIKKYFRPKNLPICTWTSIEAFISRTSCNMNIISIWSEDVGRAKYLATILDRDVIFINMHMDLYGGVMLLPWLKIVDKLHKRFKTSFNDSIQPSKNEVNLSNIPSNTTFTSIHNLFYDGKWQKPVKGTYWKHKDILWASTTSDDARMCFNSAIEGLKTWKTYSVDTRISIMVQLLTTLKYYSKSLRGAENLMRSPQFNDTSLLYSQNDRLEVIQNRIPRGVIILKERTEEILFVRLMKILISGNSVIVLTDANSSSLAPYCDIFSLAKVPRGVVNVLSNENTSDLELSLCATDYANYEKQLFTSSLKKTYINLTLPKQIILSLKYNNFTDDIEHGRLICDQDRDT</sequence>
<dbReference type="InterPro" id="IPR016161">
    <property type="entry name" value="Ald_DH/histidinol_DH"/>
</dbReference>
<evidence type="ECO:0000313" key="2">
    <source>
        <dbReference type="Proteomes" id="UP000310200"/>
    </source>
</evidence>